<reference evidence="1 2" key="2">
    <citation type="journal article" date="2017" name="Front. Plant Sci.">
        <title>Gene Classification and Mining of Molecular Markers Useful in Red Clover (Trifolium pratense) Breeding.</title>
        <authorList>
            <person name="Istvanek J."/>
            <person name="Dluhosova J."/>
            <person name="Dluhos P."/>
            <person name="Patkova L."/>
            <person name="Nedelnik J."/>
            <person name="Repkova J."/>
        </authorList>
    </citation>
    <scope>NUCLEOTIDE SEQUENCE [LARGE SCALE GENOMIC DNA]</scope>
    <source>
        <strain evidence="2">cv. Tatra</strain>
        <tissue evidence="1">Young leaves</tissue>
    </source>
</reference>
<dbReference type="EMBL" id="ASHM01002246">
    <property type="protein sequence ID" value="PNY08019.1"/>
    <property type="molecule type" value="Genomic_DNA"/>
</dbReference>
<gene>
    <name evidence="1" type="ORF">L195_g004529</name>
</gene>
<organism evidence="1 2">
    <name type="scientific">Trifolium pratense</name>
    <name type="common">Red clover</name>
    <dbReference type="NCBI Taxonomy" id="57577"/>
    <lineage>
        <taxon>Eukaryota</taxon>
        <taxon>Viridiplantae</taxon>
        <taxon>Streptophyta</taxon>
        <taxon>Embryophyta</taxon>
        <taxon>Tracheophyta</taxon>
        <taxon>Spermatophyta</taxon>
        <taxon>Magnoliopsida</taxon>
        <taxon>eudicotyledons</taxon>
        <taxon>Gunneridae</taxon>
        <taxon>Pentapetalae</taxon>
        <taxon>rosids</taxon>
        <taxon>fabids</taxon>
        <taxon>Fabales</taxon>
        <taxon>Fabaceae</taxon>
        <taxon>Papilionoideae</taxon>
        <taxon>50 kb inversion clade</taxon>
        <taxon>NPAAA clade</taxon>
        <taxon>Hologalegina</taxon>
        <taxon>IRL clade</taxon>
        <taxon>Trifolieae</taxon>
        <taxon>Trifolium</taxon>
    </lineage>
</organism>
<dbReference type="Proteomes" id="UP000236291">
    <property type="component" value="Unassembled WGS sequence"/>
</dbReference>
<accession>A0A2K3NYC1</accession>
<comment type="caution">
    <text evidence="1">The sequence shown here is derived from an EMBL/GenBank/DDBJ whole genome shotgun (WGS) entry which is preliminary data.</text>
</comment>
<proteinExistence type="predicted"/>
<reference evidence="1 2" key="1">
    <citation type="journal article" date="2014" name="Am. J. Bot.">
        <title>Genome assembly and annotation for red clover (Trifolium pratense; Fabaceae).</title>
        <authorList>
            <person name="Istvanek J."/>
            <person name="Jaros M."/>
            <person name="Krenek A."/>
            <person name="Repkova J."/>
        </authorList>
    </citation>
    <scope>NUCLEOTIDE SEQUENCE [LARGE SCALE GENOMIC DNA]</scope>
    <source>
        <strain evidence="2">cv. Tatra</strain>
        <tissue evidence="1">Young leaves</tissue>
    </source>
</reference>
<evidence type="ECO:0000313" key="1">
    <source>
        <dbReference type="EMBL" id="PNY08019.1"/>
    </source>
</evidence>
<evidence type="ECO:0000313" key="2">
    <source>
        <dbReference type="Proteomes" id="UP000236291"/>
    </source>
</evidence>
<sequence length="57" mass="5933">MACVRVYNSGCANGRWGHRGSATAAGRSVSAAGRPVFCCGSSGVKHLVYDYAIVNKL</sequence>
<name>A0A2K3NYC1_TRIPR</name>
<protein>
    <submittedName>
        <fullName evidence="1">Uncharacterized protein</fullName>
    </submittedName>
</protein>
<dbReference type="AlphaFoldDB" id="A0A2K3NYC1"/>